<evidence type="ECO:0000313" key="1">
    <source>
        <dbReference type="EMBL" id="WGK87796.1"/>
    </source>
</evidence>
<dbReference type="Proteomes" id="UP001241226">
    <property type="component" value="Chromosome 2"/>
</dbReference>
<name>A0ABD7YSG7_9VIBR</name>
<evidence type="ECO:0000313" key="2">
    <source>
        <dbReference type="Proteomes" id="UP001241226"/>
    </source>
</evidence>
<dbReference type="AlphaFoldDB" id="A0ABD7YSG7"/>
<accession>A0ABD7YSG7</accession>
<dbReference type="EMBL" id="CP118712">
    <property type="protein sequence ID" value="WGK87796.1"/>
    <property type="molecule type" value="Genomic_DNA"/>
</dbReference>
<protein>
    <submittedName>
        <fullName evidence="1">Uncharacterized protein</fullName>
    </submittedName>
</protein>
<dbReference type="RefSeq" id="WP_261927728.1">
    <property type="nucleotide sequence ID" value="NZ_CALYLG010000368.1"/>
</dbReference>
<gene>
    <name evidence="1" type="ORF">PYE67_15975</name>
</gene>
<reference evidence="1 2" key="1">
    <citation type="submission" date="2022-02" db="EMBL/GenBank/DDBJ databases">
        <title>Emergence and expansion in Europe of a Vibrio aestuarianus clonal complex pathogenic for oysters.</title>
        <authorList>
            <person name="Mesnil A."/>
            <person name="Travers M.-A."/>
        </authorList>
    </citation>
    <scope>NUCLEOTIDE SEQUENCE [LARGE SCALE GENOMIC DNA]</scope>
    <source>
        <strain evidence="1 2">U17</strain>
    </source>
</reference>
<sequence>MLNEALNYAIRLTKGPNYVSRSSNHFLPSVIKRRASPYASRKIVFYAGETVMILSWFQQQQNHRYWLVDRKLHKQALQQNGGFGFEEAAPLFYGSLPASDISSRSRNCYFTE</sequence>
<proteinExistence type="predicted"/>
<organism evidence="1 2">
    <name type="scientific">Vibrio aestuarianus</name>
    <dbReference type="NCBI Taxonomy" id="28171"/>
    <lineage>
        <taxon>Bacteria</taxon>
        <taxon>Pseudomonadati</taxon>
        <taxon>Pseudomonadota</taxon>
        <taxon>Gammaproteobacteria</taxon>
        <taxon>Vibrionales</taxon>
        <taxon>Vibrionaceae</taxon>
        <taxon>Vibrio</taxon>
    </lineage>
</organism>